<feature type="transmembrane region" description="Helical" evidence="2">
    <location>
        <begin position="12"/>
        <end position="29"/>
    </location>
</feature>
<organism evidence="4 5">
    <name type="scientific">Pseudonocardia oceani</name>
    <dbReference type="NCBI Taxonomy" id="2792013"/>
    <lineage>
        <taxon>Bacteria</taxon>
        <taxon>Bacillati</taxon>
        <taxon>Actinomycetota</taxon>
        <taxon>Actinomycetes</taxon>
        <taxon>Pseudonocardiales</taxon>
        <taxon>Pseudonocardiaceae</taxon>
        <taxon>Pseudonocardia</taxon>
    </lineage>
</organism>
<evidence type="ECO:0008006" key="6">
    <source>
        <dbReference type="Google" id="ProtNLM"/>
    </source>
</evidence>
<evidence type="ECO:0000256" key="2">
    <source>
        <dbReference type="SAM" id="Phobius"/>
    </source>
</evidence>
<dbReference type="EMBL" id="JADQDF010000003">
    <property type="protein sequence ID" value="MBW0132571.1"/>
    <property type="molecule type" value="Genomic_DNA"/>
</dbReference>
<sequence>MSAISPEFVSAVFVGLAALIAALSTYTANRSRRMAEDQRLRKQQLRHYRDRYEALLAYTWLLREELAERGLAIPPRPRILEDDDDDDFPRPASPAPAPRGGGPDAG</sequence>
<comment type="caution">
    <text evidence="4">The sequence shown here is derived from an EMBL/GenBank/DDBJ whole genome shotgun (WGS) entry which is preliminary data.</text>
</comment>
<dbReference type="EMBL" id="JADQDF010000001">
    <property type="protein sequence ID" value="MBW0131167.1"/>
    <property type="molecule type" value="Genomic_DNA"/>
</dbReference>
<evidence type="ECO:0000313" key="3">
    <source>
        <dbReference type="EMBL" id="MBW0131167.1"/>
    </source>
</evidence>
<reference evidence="4 5" key="1">
    <citation type="submission" date="2020-11" db="EMBL/GenBank/DDBJ databases">
        <title>Pseudonocardia abyssalis sp. nov. and Pseudonocardia oceani sp. nov., description and phylogenomic analysis of two novel actinomycetes isolated from the deep Southern Ocean.</title>
        <authorList>
            <person name="Parra J."/>
        </authorList>
    </citation>
    <scope>NUCLEOTIDE SEQUENCE [LARGE SCALE GENOMIC DNA]</scope>
    <source>
        <strain evidence="4">KRD-185</strain>
        <strain evidence="5">KRD185</strain>
    </source>
</reference>
<evidence type="ECO:0000313" key="5">
    <source>
        <dbReference type="Proteomes" id="UP000694300"/>
    </source>
</evidence>
<accession>A0ABS6UK15</accession>
<keyword evidence="2" id="KW-0472">Membrane</keyword>
<feature type="region of interest" description="Disordered" evidence="1">
    <location>
        <begin position="73"/>
        <end position="106"/>
    </location>
</feature>
<proteinExistence type="predicted"/>
<evidence type="ECO:0000313" key="4">
    <source>
        <dbReference type="EMBL" id="MBW0132571.1"/>
    </source>
</evidence>
<protein>
    <recommendedName>
        <fullName evidence="6">Secreted protein</fullName>
    </recommendedName>
</protein>
<name>A0ABS6UK15_9PSEU</name>
<keyword evidence="2" id="KW-0812">Transmembrane</keyword>
<evidence type="ECO:0000256" key="1">
    <source>
        <dbReference type="SAM" id="MobiDB-lite"/>
    </source>
</evidence>
<gene>
    <name evidence="3" type="ORF">I4I82_26305</name>
    <name evidence="4" type="ORF">I4I82_33530</name>
</gene>
<dbReference type="RefSeq" id="WP_218596129.1">
    <property type="nucleotide sequence ID" value="NZ_JADQDE010000005.1"/>
</dbReference>
<keyword evidence="2" id="KW-1133">Transmembrane helix</keyword>
<dbReference type="Proteomes" id="UP000694300">
    <property type="component" value="Unassembled WGS sequence"/>
</dbReference>
<keyword evidence="5" id="KW-1185">Reference proteome</keyword>